<accession>A0A3D9AAP9</accession>
<comment type="caution">
    <text evidence="1">The sequence shown here is derived from an EMBL/GenBank/DDBJ whole genome shotgun (WGS) entry which is preliminary data.</text>
</comment>
<evidence type="ECO:0008006" key="3">
    <source>
        <dbReference type="Google" id="ProtNLM"/>
    </source>
</evidence>
<name>A0A3D9AAP9_PARDI</name>
<organism evidence="1 2">
    <name type="scientific">Parabacteroides distasonis</name>
    <dbReference type="NCBI Taxonomy" id="823"/>
    <lineage>
        <taxon>Bacteria</taxon>
        <taxon>Pseudomonadati</taxon>
        <taxon>Bacteroidota</taxon>
        <taxon>Bacteroidia</taxon>
        <taxon>Bacteroidales</taxon>
        <taxon>Tannerellaceae</taxon>
        <taxon>Parabacteroides</taxon>
    </lineage>
</organism>
<evidence type="ECO:0000313" key="2">
    <source>
        <dbReference type="Proteomes" id="UP000441609"/>
    </source>
</evidence>
<dbReference type="AlphaFoldDB" id="A0A3D9AAP9"/>
<dbReference type="EMBL" id="WKMO01000016">
    <property type="protein sequence ID" value="MSB74787.1"/>
    <property type="molecule type" value="Genomic_DNA"/>
</dbReference>
<proteinExistence type="predicted"/>
<reference evidence="1 2" key="1">
    <citation type="journal article" date="2019" name="Nat. Med.">
        <title>A library of human gut bacterial isolates paired with longitudinal multiomics data enables mechanistic microbiome research.</title>
        <authorList>
            <person name="Poyet M."/>
            <person name="Groussin M."/>
            <person name="Gibbons S.M."/>
            <person name="Avila-Pacheco J."/>
            <person name="Jiang X."/>
            <person name="Kearney S.M."/>
            <person name="Perrotta A.R."/>
            <person name="Berdy B."/>
            <person name="Zhao S."/>
            <person name="Lieberman T.D."/>
            <person name="Swanson P.K."/>
            <person name="Smith M."/>
            <person name="Roesemann S."/>
            <person name="Alexander J.E."/>
            <person name="Rich S.A."/>
            <person name="Livny J."/>
            <person name="Vlamakis H."/>
            <person name="Clish C."/>
            <person name="Bullock K."/>
            <person name="Deik A."/>
            <person name="Scott J."/>
            <person name="Pierce K.A."/>
            <person name="Xavier R.J."/>
            <person name="Alm E.J."/>
        </authorList>
    </citation>
    <scope>NUCLEOTIDE SEQUENCE [LARGE SCALE GENOMIC DNA]</scope>
    <source>
        <strain evidence="1 2">BIOML-A20</strain>
    </source>
</reference>
<sequence>MIREFVNTEDLMKHYIKNKINTFIKSSHWYNEVLFKDCVKFWEMKEEPLDVVNLGSSSGVYDFDYSDMGCKGMNWAVAPQTMVGDFLILKRYRKFLKDNAIVFYPLCPFTSISGAVDYIEDRCYSFLDYRTIPGGHYIRNSKIKGYKNSPISIYPLVEFIRDIKTRILPPKEVIMGDRQLERDAENWIKGWTIQFNINNLNDKFVESHRTVYDRTISMLKDMIEYCKEEKLRLVLVIPPMHRSLCRKFPSVAKEQLIDSFITEANGGETWYFDCMEEPGFSDDKSLFRNCYYLNKRGALLFTKYIMDKIDNK</sequence>
<protein>
    <recommendedName>
        <fullName evidence="3">SGNH/GDSL hydrolase family protein</fullName>
    </recommendedName>
</protein>
<evidence type="ECO:0000313" key="1">
    <source>
        <dbReference type="EMBL" id="MSB74787.1"/>
    </source>
</evidence>
<dbReference type="OrthoDB" id="869432at2"/>
<gene>
    <name evidence="1" type="ORF">GKD70_16115</name>
</gene>
<dbReference type="Proteomes" id="UP000441609">
    <property type="component" value="Unassembled WGS sequence"/>
</dbReference>